<reference evidence="2" key="2">
    <citation type="submission" date="2018-05" db="EMBL/GenBank/DDBJ databases">
        <title>OmerRS3 (Oryza meridionalis Reference Sequence Version 3).</title>
        <authorList>
            <person name="Zhang J."/>
            <person name="Kudrna D."/>
            <person name="Lee S."/>
            <person name="Talag J."/>
            <person name="Welchert J."/>
            <person name="Wing R.A."/>
        </authorList>
    </citation>
    <scope>NUCLEOTIDE SEQUENCE [LARGE SCALE GENOMIC DNA]</scope>
    <source>
        <strain evidence="2">cv. OR44</strain>
    </source>
</reference>
<evidence type="ECO:0000313" key="2">
    <source>
        <dbReference type="EnsemblPlants" id="OMERI03G20230.1"/>
    </source>
</evidence>
<evidence type="ECO:0000313" key="3">
    <source>
        <dbReference type="Proteomes" id="UP000008021"/>
    </source>
</evidence>
<proteinExistence type="predicted"/>
<name>A0A0E0D2H6_9ORYZ</name>
<evidence type="ECO:0000256" key="1">
    <source>
        <dbReference type="SAM" id="MobiDB-lite"/>
    </source>
</evidence>
<feature type="region of interest" description="Disordered" evidence="1">
    <location>
        <begin position="1"/>
        <end position="85"/>
    </location>
</feature>
<dbReference type="HOGENOM" id="CLU_152198_0_0_1"/>
<feature type="compositionally biased region" description="Basic and acidic residues" evidence="1">
    <location>
        <begin position="76"/>
        <end position="85"/>
    </location>
</feature>
<dbReference type="AlphaFoldDB" id="A0A0E0D2H6"/>
<dbReference type="EnsemblPlants" id="OMERI03G20230.1">
    <property type="protein sequence ID" value="OMERI03G20230.1"/>
    <property type="gene ID" value="OMERI03G20230"/>
</dbReference>
<organism evidence="2">
    <name type="scientific">Oryza meridionalis</name>
    <dbReference type="NCBI Taxonomy" id="40149"/>
    <lineage>
        <taxon>Eukaryota</taxon>
        <taxon>Viridiplantae</taxon>
        <taxon>Streptophyta</taxon>
        <taxon>Embryophyta</taxon>
        <taxon>Tracheophyta</taxon>
        <taxon>Spermatophyta</taxon>
        <taxon>Magnoliopsida</taxon>
        <taxon>Liliopsida</taxon>
        <taxon>Poales</taxon>
        <taxon>Poaceae</taxon>
        <taxon>BOP clade</taxon>
        <taxon>Oryzoideae</taxon>
        <taxon>Oryzeae</taxon>
        <taxon>Oryzinae</taxon>
        <taxon>Oryza</taxon>
    </lineage>
</organism>
<dbReference type="Proteomes" id="UP000008021">
    <property type="component" value="Chromosome 3"/>
</dbReference>
<sequence>MDIDGQPGQGQQGHGRGHGRGSGSHSTIEPTNVATAGHGCGSPLSLNDMPGGRNLGSFLTKRSASKCSPHPSPSTHGDDAPVKSIAEKVLEEPVESLETVIEDTQEQP</sequence>
<accession>A0A0E0D2H6</accession>
<dbReference type="Gramene" id="OMERI03G20230.1">
    <property type="protein sequence ID" value="OMERI03G20230.1"/>
    <property type="gene ID" value="OMERI03G20230"/>
</dbReference>
<keyword evidence="3" id="KW-1185">Reference proteome</keyword>
<reference evidence="2" key="1">
    <citation type="submission" date="2015-04" db="UniProtKB">
        <authorList>
            <consortium name="EnsemblPlants"/>
        </authorList>
    </citation>
    <scope>IDENTIFICATION</scope>
</reference>
<protein>
    <submittedName>
        <fullName evidence="2">Uncharacterized protein</fullName>
    </submittedName>
</protein>